<gene>
    <name evidence="1" type="ORF">HHX25_14090</name>
</gene>
<keyword evidence="2" id="KW-1185">Reference proteome</keyword>
<comment type="caution">
    <text evidence="1">The sequence shown here is derived from an EMBL/GenBank/DDBJ whole genome shotgun (WGS) entry which is preliminary data.</text>
</comment>
<proteinExistence type="predicted"/>
<protein>
    <recommendedName>
        <fullName evidence="3">Cadherin-like beta sandwich domain-containing protein</fullName>
    </recommendedName>
</protein>
<sequence>MKNLFKTSIFLLISLFIGCSSDDSKPSDDNGSEVDLTAARLDDFQLSGVSYTNISLTQPEIVGGEEKTPGTIIITVPAATDHLNLSLASVNFNESKFEISPAVGSVQSFEVGSAIAYTITSKDNSEKSISYLVSVVKEEPAAETLKITGFKFEKSKNSELPSDIMATKIVEYPGTNWNAIFILVPNETNLTNLIPTIEYKGTSLEYKQGNTGLAAFAPYPETDLTVDFTSNHDLRSTDRNEFLLSVIGSESTKNYRVIVDVQNPIELQSNSASIGDLTEGGGTQIYSLRWTNKGNHPIERNLKASGYIDNTSNKIGNIFEAYLEVSDPLQGAYIKPGEEGLVILKVNTDGAAIGDYDINVTFSPRYDVNRAKINDIRDDLNPIEDIFSPIILNTRSTIKSE</sequence>
<dbReference type="Proteomes" id="UP000746690">
    <property type="component" value="Unassembled WGS sequence"/>
</dbReference>
<evidence type="ECO:0008006" key="3">
    <source>
        <dbReference type="Google" id="ProtNLM"/>
    </source>
</evidence>
<organism evidence="1 2">
    <name type="scientific">Flavivirga algicola</name>
    <dbReference type="NCBI Taxonomy" id="2729136"/>
    <lineage>
        <taxon>Bacteria</taxon>
        <taxon>Pseudomonadati</taxon>
        <taxon>Bacteroidota</taxon>
        <taxon>Flavobacteriia</taxon>
        <taxon>Flavobacteriales</taxon>
        <taxon>Flavobacteriaceae</taxon>
        <taxon>Flavivirga</taxon>
    </lineage>
</organism>
<reference evidence="1 2" key="1">
    <citation type="submission" date="2020-04" db="EMBL/GenBank/DDBJ databases">
        <title>A Flavivirga sp. nov.</title>
        <authorList>
            <person name="Sun X."/>
        </authorList>
    </citation>
    <scope>NUCLEOTIDE SEQUENCE [LARGE SCALE GENOMIC DNA]</scope>
    <source>
        <strain evidence="1 2">Y03</strain>
    </source>
</reference>
<dbReference type="PROSITE" id="PS51257">
    <property type="entry name" value="PROKAR_LIPOPROTEIN"/>
    <property type="match status" value="1"/>
</dbReference>
<evidence type="ECO:0000313" key="2">
    <source>
        <dbReference type="Proteomes" id="UP000746690"/>
    </source>
</evidence>
<dbReference type="EMBL" id="JABBHF010000008">
    <property type="protein sequence ID" value="NMH88639.1"/>
    <property type="molecule type" value="Genomic_DNA"/>
</dbReference>
<accession>A0ABX1S2I3</accession>
<name>A0ABX1S2I3_9FLAO</name>
<dbReference type="RefSeq" id="WP_169674811.1">
    <property type="nucleotide sequence ID" value="NZ_JABBHF010000008.1"/>
</dbReference>
<evidence type="ECO:0000313" key="1">
    <source>
        <dbReference type="EMBL" id="NMH88639.1"/>
    </source>
</evidence>